<comment type="similarity">
    <text evidence="6 7">Belongs to the glutamine synthetase family.</text>
</comment>
<dbReference type="SMART" id="SM01230">
    <property type="entry name" value="Gln-synt_C"/>
    <property type="match status" value="1"/>
</dbReference>
<dbReference type="PANTHER" id="PTHR43785">
    <property type="entry name" value="GAMMA-GLUTAMYLPUTRESCINE SYNTHETASE"/>
    <property type="match status" value="1"/>
</dbReference>
<dbReference type="Proteomes" id="UP001336250">
    <property type="component" value="Unassembled WGS sequence"/>
</dbReference>
<dbReference type="InterPro" id="IPR017536">
    <property type="entry name" value="Glutamine_synthetase_typeIII"/>
</dbReference>
<dbReference type="Gene3D" id="3.10.20.70">
    <property type="entry name" value="Glutamine synthetase, N-terminal domain"/>
    <property type="match status" value="1"/>
</dbReference>
<dbReference type="InterPro" id="IPR008147">
    <property type="entry name" value="Gln_synt_N"/>
</dbReference>
<dbReference type="EMBL" id="JAZIBG010000036">
    <property type="protein sequence ID" value="MEF7615779.1"/>
    <property type="molecule type" value="Genomic_DNA"/>
</dbReference>
<dbReference type="EC" id="6.3.1.2" evidence="10"/>
<comment type="cofactor">
    <cofactor evidence="1">
        <name>Mg(2+)</name>
        <dbReference type="ChEBI" id="CHEBI:18420"/>
    </cofactor>
</comment>
<dbReference type="AlphaFoldDB" id="A0AAW9QJK4"/>
<accession>A0AAW9QJK4</accession>
<evidence type="ECO:0000256" key="1">
    <source>
        <dbReference type="ARBA" id="ARBA00001946"/>
    </source>
</evidence>
<organism evidence="10 11">
    <name type="scientific">Aquincola agrisoli</name>
    <dbReference type="NCBI Taxonomy" id="3119538"/>
    <lineage>
        <taxon>Bacteria</taxon>
        <taxon>Pseudomonadati</taxon>
        <taxon>Pseudomonadota</taxon>
        <taxon>Betaproteobacteria</taxon>
        <taxon>Burkholderiales</taxon>
        <taxon>Sphaerotilaceae</taxon>
        <taxon>Aquincola</taxon>
    </lineage>
</organism>
<evidence type="ECO:0000256" key="4">
    <source>
        <dbReference type="ARBA" id="ARBA00022840"/>
    </source>
</evidence>
<dbReference type="GO" id="GO:0005524">
    <property type="term" value="F:ATP binding"/>
    <property type="evidence" value="ECO:0007669"/>
    <property type="project" value="UniProtKB-KW"/>
</dbReference>
<proteinExistence type="inferred from homology"/>
<sequence length="459" mass="49283">MAPTPAVAAADTEALQAQLAVQGVHTLLVQFTDLHGVAKGKFVPLAQLRSVLLHGAGFSGPSIAGTGLPRTGPRSDYWARGDAGTLQALPWMPGVARIVGDGFVDGAPFEACPRQVLRRAVARLAQRGWTLQVGIEPEFFLLKTVDGRWHPADDADRLDKPSYDLKSLPRQLPFLHQLREALQAAGLDVLQIDHEDAHGQYEVNFAHADVLASADRLMLFKLAAHTLAERHGMVSSMMPKPFADQPGSGMHCHVSLWDGEGPDARCLFDGAADGGTDGGHLSPLGRQFLAGVLLHSAALCALAAPTVNSYKRLTVGESLSGTTWAPAYVAYGPNNRSALLRTLPGRFEWRLPDASANPYLMLAGLVAAGLDGIERALDPGPACEDDLFELPAASRQERGIGVLPQSLAEAVAALRADRVVASALGETLMREFTALKHDEWLAYARHVSDWERQRYAAAF</sequence>
<keyword evidence="4" id="KW-0067">ATP-binding</keyword>
<dbReference type="PROSITE" id="PS00181">
    <property type="entry name" value="GLNA_ATP"/>
    <property type="match status" value="1"/>
</dbReference>
<evidence type="ECO:0000256" key="6">
    <source>
        <dbReference type="PROSITE-ProRule" id="PRU01330"/>
    </source>
</evidence>
<dbReference type="Pfam" id="PF00120">
    <property type="entry name" value="Gln-synt_C"/>
    <property type="match status" value="1"/>
</dbReference>
<dbReference type="InterPro" id="IPR027303">
    <property type="entry name" value="Gln_synth_gly_rich_site"/>
</dbReference>
<dbReference type="PROSITE" id="PS51986">
    <property type="entry name" value="GS_BETA_GRASP"/>
    <property type="match status" value="1"/>
</dbReference>
<dbReference type="InterPro" id="IPR008146">
    <property type="entry name" value="Gln_synth_cat_dom"/>
</dbReference>
<comment type="caution">
    <text evidence="10">The sequence shown here is derived from an EMBL/GenBank/DDBJ whole genome shotgun (WGS) entry which is preliminary data.</text>
</comment>
<evidence type="ECO:0000256" key="7">
    <source>
        <dbReference type="RuleBase" id="RU000384"/>
    </source>
</evidence>
<keyword evidence="5" id="KW-0460">Magnesium</keyword>
<evidence type="ECO:0000256" key="2">
    <source>
        <dbReference type="ARBA" id="ARBA00022598"/>
    </source>
</evidence>
<protein>
    <submittedName>
        <fullName evidence="10">Type III glutamate--ammonia ligase</fullName>
        <ecNumber evidence="10">6.3.1.2</ecNumber>
    </submittedName>
</protein>
<dbReference type="GO" id="GO:0006542">
    <property type="term" value="P:glutamine biosynthetic process"/>
    <property type="evidence" value="ECO:0007669"/>
    <property type="project" value="InterPro"/>
</dbReference>
<dbReference type="GO" id="GO:0004356">
    <property type="term" value="F:glutamine synthetase activity"/>
    <property type="evidence" value="ECO:0007669"/>
    <property type="project" value="UniProtKB-EC"/>
</dbReference>
<name>A0AAW9QJK4_9BURK</name>
<feature type="domain" description="GS beta-grasp" evidence="8">
    <location>
        <begin position="22"/>
        <end position="107"/>
    </location>
</feature>
<evidence type="ECO:0000313" key="10">
    <source>
        <dbReference type="EMBL" id="MEF7615779.1"/>
    </source>
</evidence>
<evidence type="ECO:0000259" key="8">
    <source>
        <dbReference type="PROSITE" id="PS51986"/>
    </source>
</evidence>
<gene>
    <name evidence="10" type="primary">glnT</name>
    <name evidence="10" type="ORF">V4F39_17835</name>
</gene>
<dbReference type="SUPFAM" id="SSF54368">
    <property type="entry name" value="Glutamine synthetase, N-terminal domain"/>
    <property type="match status" value="1"/>
</dbReference>
<evidence type="ECO:0000256" key="3">
    <source>
        <dbReference type="ARBA" id="ARBA00022741"/>
    </source>
</evidence>
<dbReference type="InterPro" id="IPR036651">
    <property type="entry name" value="Gln_synt_N_sf"/>
</dbReference>
<feature type="domain" description="GS catalytic" evidence="9">
    <location>
        <begin position="113"/>
        <end position="459"/>
    </location>
</feature>
<evidence type="ECO:0000259" key="9">
    <source>
        <dbReference type="PROSITE" id="PS51987"/>
    </source>
</evidence>
<dbReference type="SUPFAM" id="SSF55931">
    <property type="entry name" value="Glutamine synthetase/guanido kinase"/>
    <property type="match status" value="1"/>
</dbReference>
<dbReference type="PANTHER" id="PTHR43785:SF14">
    <property type="entry name" value="GLUTAMINE SYNTHETASE"/>
    <property type="match status" value="1"/>
</dbReference>
<dbReference type="Gene3D" id="3.30.590.10">
    <property type="entry name" value="Glutamine synthetase/guanido kinase, catalytic domain"/>
    <property type="match status" value="1"/>
</dbReference>
<dbReference type="InterPro" id="IPR014746">
    <property type="entry name" value="Gln_synth/guanido_kin_cat_dom"/>
</dbReference>
<keyword evidence="2 10" id="KW-0436">Ligase</keyword>
<evidence type="ECO:0000256" key="5">
    <source>
        <dbReference type="ARBA" id="ARBA00022842"/>
    </source>
</evidence>
<evidence type="ECO:0000313" key="11">
    <source>
        <dbReference type="Proteomes" id="UP001336250"/>
    </source>
</evidence>
<dbReference type="RefSeq" id="WP_332291097.1">
    <property type="nucleotide sequence ID" value="NZ_JAZIBG010000036.1"/>
</dbReference>
<reference evidence="10 11" key="1">
    <citation type="submission" date="2024-02" db="EMBL/GenBank/DDBJ databases">
        <title>Genome sequence of Aquincola sp. MAHUQ-54.</title>
        <authorList>
            <person name="Huq M.A."/>
        </authorList>
    </citation>
    <scope>NUCLEOTIDE SEQUENCE [LARGE SCALE GENOMIC DNA]</scope>
    <source>
        <strain evidence="10 11">MAHUQ-54</strain>
    </source>
</reference>
<keyword evidence="3" id="KW-0547">Nucleotide-binding</keyword>
<dbReference type="NCBIfam" id="TIGR03105">
    <property type="entry name" value="gln_synth_III"/>
    <property type="match status" value="1"/>
</dbReference>
<keyword evidence="11" id="KW-1185">Reference proteome</keyword>
<dbReference type="PROSITE" id="PS51987">
    <property type="entry name" value="GS_CATALYTIC"/>
    <property type="match status" value="1"/>
</dbReference>